<keyword evidence="6 8" id="KW-0675">Receptor</keyword>
<name>A0ABQ9JSR3_9CUCU</name>
<organism evidence="9 10">
    <name type="scientific">Molorchus minor</name>
    <dbReference type="NCBI Taxonomy" id="1323400"/>
    <lineage>
        <taxon>Eukaryota</taxon>
        <taxon>Metazoa</taxon>
        <taxon>Ecdysozoa</taxon>
        <taxon>Arthropoda</taxon>
        <taxon>Hexapoda</taxon>
        <taxon>Insecta</taxon>
        <taxon>Pterygota</taxon>
        <taxon>Neoptera</taxon>
        <taxon>Endopterygota</taxon>
        <taxon>Coleoptera</taxon>
        <taxon>Polyphaga</taxon>
        <taxon>Cucujiformia</taxon>
        <taxon>Chrysomeloidea</taxon>
        <taxon>Cerambycidae</taxon>
        <taxon>Lamiinae</taxon>
        <taxon>Monochamini</taxon>
        <taxon>Molorchus</taxon>
    </lineage>
</organism>
<proteinExistence type="inferred from homology"/>
<comment type="function">
    <text evidence="8">Gustatory receptor which mediates acceptance or avoidance behavior, depending on its substrates.</text>
</comment>
<evidence type="ECO:0000256" key="3">
    <source>
        <dbReference type="ARBA" id="ARBA00022692"/>
    </source>
</evidence>
<evidence type="ECO:0000256" key="1">
    <source>
        <dbReference type="ARBA" id="ARBA00004651"/>
    </source>
</evidence>
<dbReference type="InterPro" id="IPR013604">
    <property type="entry name" value="7TM_chemorcpt"/>
</dbReference>
<feature type="transmembrane region" description="Helical" evidence="8">
    <location>
        <begin position="186"/>
        <end position="204"/>
    </location>
</feature>
<dbReference type="PANTHER" id="PTHR21143:SF104">
    <property type="entry name" value="GUSTATORY RECEPTOR 8A-RELATED"/>
    <property type="match status" value="1"/>
</dbReference>
<keyword evidence="10" id="KW-1185">Reference proteome</keyword>
<keyword evidence="7 8" id="KW-0807">Transducer</keyword>
<gene>
    <name evidence="9" type="ORF">NQ317_007895</name>
</gene>
<comment type="subcellular location">
    <subcellularLocation>
        <location evidence="1 8">Cell membrane</location>
        <topology evidence="1 8">Multi-pass membrane protein</topology>
    </subcellularLocation>
</comment>
<comment type="similarity">
    <text evidence="8">Belongs to the insect chemoreceptor superfamily. Gustatory receptor (GR) family.</text>
</comment>
<keyword evidence="5 8" id="KW-0472">Membrane</keyword>
<dbReference type="PANTHER" id="PTHR21143">
    <property type="entry name" value="INVERTEBRATE GUSTATORY RECEPTOR"/>
    <property type="match status" value="1"/>
</dbReference>
<comment type="caution">
    <text evidence="9">The sequence shown here is derived from an EMBL/GenBank/DDBJ whole genome shotgun (WGS) entry which is preliminary data.</text>
</comment>
<feature type="transmembrane region" description="Helical" evidence="8">
    <location>
        <begin position="136"/>
        <end position="157"/>
    </location>
</feature>
<keyword evidence="3 8" id="KW-0812">Transmembrane</keyword>
<evidence type="ECO:0000256" key="4">
    <source>
        <dbReference type="ARBA" id="ARBA00022989"/>
    </source>
</evidence>
<feature type="transmembrane region" description="Helical" evidence="8">
    <location>
        <begin position="285"/>
        <end position="314"/>
    </location>
</feature>
<keyword evidence="2 8" id="KW-1003">Cell membrane</keyword>
<dbReference type="Pfam" id="PF08395">
    <property type="entry name" value="7tm_7"/>
    <property type="match status" value="1"/>
</dbReference>
<feature type="transmembrane region" description="Helical" evidence="8">
    <location>
        <begin position="99"/>
        <end position="116"/>
    </location>
</feature>
<dbReference type="EMBL" id="JAPWTJ010000201">
    <property type="protein sequence ID" value="KAJ8981120.1"/>
    <property type="molecule type" value="Genomic_DNA"/>
</dbReference>
<feature type="transmembrane region" description="Helical" evidence="8">
    <location>
        <begin position="414"/>
        <end position="432"/>
    </location>
</feature>
<keyword evidence="4 8" id="KW-1133">Transmembrane helix</keyword>
<evidence type="ECO:0000256" key="7">
    <source>
        <dbReference type="ARBA" id="ARBA00023224"/>
    </source>
</evidence>
<evidence type="ECO:0000256" key="2">
    <source>
        <dbReference type="ARBA" id="ARBA00022475"/>
    </source>
</evidence>
<feature type="transmembrane region" description="Helical" evidence="8">
    <location>
        <begin position="326"/>
        <end position="346"/>
    </location>
</feature>
<evidence type="ECO:0000256" key="5">
    <source>
        <dbReference type="ARBA" id="ARBA00023136"/>
    </source>
</evidence>
<dbReference type="Proteomes" id="UP001162164">
    <property type="component" value="Unassembled WGS sequence"/>
</dbReference>
<reference evidence="9" key="1">
    <citation type="journal article" date="2023" name="Insect Mol. Biol.">
        <title>Genome sequencing provides insights into the evolution of gene families encoding plant cell wall-degrading enzymes in longhorned beetles.</title>
        <authorList>
            <person name="Shin N.R."/>
            <person name="Okamura Y."/>
            <person name="Kirsch R."/>
            <person name="Pauchet Y."/>
        </authorList>
    </citation>
    <scope>NUCLEOTIDE SEQUENCE</scope>
    <source>
        <strain evidence="9">MMC_N1</strain>
    </source>
</reference>
<evidence type="ECO:0000313" key="9">
    <source>
        <dbReference type="EMBL" id="KAJ8981120.1"/>
    </source>
</evidence>
<protein>
    <recommendedName>
        <fullName evidence="8">Gustatory receptor</fullName>
    </recommendedName>
</protein>
<evidence type="ECO:0000256" key="6">
    <source>
        <dbReference type="ARBA" id="ARBA00023170"/>
    </source>
</evidence>
<evidence type="ECO:0000313" key="10">
    <source>
        <dbReference type="Proteomes" id="UP001162164"/>
    </source>
</evidence>
<feature type="transmembrane region" description="Helical" evidence="8">
    <location>
        <begin position="225"/>
        <end position="242"/>
    </location>
</feature>
<evidence type="ECO:0000256" key="8">
    <source>
        <dbReference type="RuleBase" id="RU363108"/>
    </source>
</evidence>
<accession>A0ABQ9JSR3</accession>
<sequence length="441" mass="50644">MYCLDDKSLNNFKCQNCSNQKRSLVSIRFLGRTQMSTQNLHTTVHSRGQSLVFYSHIMATIHSGDLRHSPTARVANITLSHLILSTKKLLVVSKTYKCYALFLNSLMIFGYCYALYGKLKKEIFNDYLVTLTVIEYLTNAFLNMVNLSAVTLTVFYYSDSLKDILNGLETFDAFTKTVSGIGKKQVWVILIILHFVVIGFLVVDTLQWLSFVHFRVVKYYMPRNIFTYNFCMVVNLMIFLVSEIETRFKTLNTILTVELNRYKDLKSIGKLHNFLCQVVDHFNGIYGFVILATVIFTITIIVNYTGLLMAFTVFRIELDMSNDQINLLYVSFFWILGALAQVSIFATRCHSLALEADKITDICHTFLNSIPTFPTTENLQNLKEELTLLVGQATQRKPRISAAGFFEVNHDMCGFILSTVTSYIIVVIQFLAKERERYENK</sequence>